<organism evidence="1 2">
    <name type="scientific">Paenibacillus oralis</name>
    <dbReference type="NCBI Taxonomy" id="2490856"/>
    <lineage>
        <taxon>Bacteria</taxon>
        <taxon>Bacillati</taxon>
        <taxon>Bacillota</taxon>
        <taxon>Bacilli</taxon>
        <taxon>Bacillales</taxon>
        <taxon>Paenibacillaceae</taxon>
        <taxon>Paenibacillus</taxon>
    </lineage>
</organism>
<proteinExistence type="predicted"/>
<protein>
    <submittedName>
        <fullName evidence="1">Uncharacterized protein</fullName>
    </submittedName>
</protein>
<sequence length="73" mass="7827">MLEAKTTRLLNELIQGMTRFCIETYKSNQPIASEDLKALAELVSAVNVPPEQPSGDPVPVIGFVAPVGDGDDE</sequence>
<dbReference type="Proteomes" id="UP000267017">
    <property type="component" value="Unassembled WGS sequence"/>
</dbReference>
<comment type="caution">
    <text evidence="1">The sequence shown here is derived from an EMBL/GenBank/DDBJ whole genome shotgun (WGS) entry which is preliminary data.</text>
</comment>
<name>A0A3P3TWA9_9BACL</name>
<accession>A0A3P3TWA9</accession>
<reference evidence="1 2" key="1">
    <citation type="submission" date="2018-11" db="EMBL/GenBank/DDBJ databases">
        <title>Genome sequencing of Paenibacillus sp. KCOM 3021 (= ChDC PVNT-B20).</title>
        <authorList>
            <person name="Kook J.-K."/>
            <person name="Park S.-N."/>
            <person name="Lim Y.K."/>
        </authorList>
    </citation>
    <scope>NUCLEOTIDE SEQUENCE [LARGE SCALE GENOMIC DNA]</scope>
    <source>
        <strain evidence="1 2">KCOM 3021</strain>
    </source>
</reference>
<dbReference type="EMBL" id="RRCN01000001">
    <property type="protein sequence ID" value="RRJ62415.1"/>
    <property type="molecule type" value="Genomic_DNA"/>
</dbReference>
<gene>
    <name evidence="1" type="ORF">EHV15_05200</name>
</gene>
<evidence type="ECO:0000313" key="1">
    <source>
        <dbReference type="EMBL" id="RRJ62415.1"/>
    </source>
</evidence>
<keyword evidence="2" id="KW-1185">Reference proteome</keyword>
<dbReference type="AlphaFoldDB" id="A0A3P3TWA9"/>
<evidence type="ECO:0000313" key="2">
    <source>
        <dbReference type="Proteomes" id="UP000267017"/>
    </source>
</evidence>
<dbReference type="RefSeq" id="WP_128630302.1">
    <property type="nucleotide sequence ID" value="NZ_RRCN01000001.1"/>
</dbReference>